<keyword evidence="6" id="KW-0443">Lipid metabolism</keyword>
<keyword evidence="7" id="KW-0275">Fatty acid biosynthesis</keyword>
<evidence type="ECO:0000256" key="6">
    <source>
        <dbReference type="ARBA" id="ARBA00023098"/>
    </source>
</evidence>
<gene>
    <name evidence="10" type="ORF">HMPREF0650_1271</name>
</gene>
<evidence type="ECO:0000313" key="10">
    <source>
        <dbReference type="EMBL" id="EFA92524.1"/>
    </source>
</evidence>
<evidence type="ECO:0000256" key="5">
    <source>
        <dbReference type="ARBA" id="ARBA00022946"/>
    </source>
</evidence>
<comment type="caution">
    <text evidence="10">The sequence shown here is derived from an EMBL/GenBank/DDBJ whole genome shotgun (WGS) entry which is preliminary data.</text>
</comment>
<feature type="domain" description="Acyl-ACP thioesterase-like C-terminal" evidence="9">
    <location>
        <begin position="159"/>
        <end position="231"/>
    </location>
</feature>
<dbReference type="InterPro" id="IPR049427">
    <property type="entry name" value="Acyl-ACP_TE_C"/>
</dbReference>
<evidence type="ECO:0000256" key="2">
    <source>
        <dbReference type="ARBA" id="ARBA00022516"/>
    </source>
</evidence>
<evidence type="ECO:0000313" key="11">
    <source>
        <dbReference type="Proteomes" id="UP000005283"/>
    </source>
</evidence>
<dbReference type="InterPro" id="IPR029069">
    <property type="entry name" value="HotDog_dom_sf"/>
</dbReference>
<dbReference type="InterPro" id="IPR045023">
    <property type="entry name" value="FATA/B"/>
</dbReference>
<dbReference type="STRING" id="679190.HMPREF0650_1271"/>
<protein>
    <submittedName>
        <fullName evidence="10">Acyl-ACP thioesterase</fullName>
    </submittedName>
</protein>
<reference evidence="10 11" key="1">
    <citation type="submission" date="2009-12" db="EMBL/GenBank/DDBJ databases">
        <title>Genome Sequence of Prevotella buccalis ATCC 35310.</title>
        <authorList>
            <person name="Durkin A.S."/>
            <person name="Madupu R."/>
            <person name="Torralba M."/>
            <person name="Methe B."/>
            <person name="Sutton G."/>
            <person name="Strausberg R.L."/>
            <person name="Nelson K.E."/>
        </authorList>
    </citation>
    <scope>NUCLEOTIDE SEQUENCE [LARGE SCALE GENOMIC DNA]</scope>
    <source>
        <strain evidence="10 11">ATCC 35310</strain>
    </source>
</reference>
<evidence type="ECO:0000256" key="1">
    <source>
        <dbReference type="ARBA" id="ARBA00006500"/>
    </source>
</evidence>
<keyword evidence="4" id="KW-0276">Fatty acid metabolism</keyword>
<dbReference type="GO" id="GO:0016297">
    <property type="term" value="F:fatty acyl-[ACP] hydrolase activity"/>
    <property type="evidence" value="ECO:0007669"/>
    <property type="project" value="InterPro"/>
</dbReference>
<evidence type="ECO:0000256" key="3">
    <source>
        <dbReference type="ARBA" id="ARBA00022801"/>
    </source>
</evidence>
<dbReference type="Proteomes" id="UP000005283">
    <property type="component" value="Unassembled WGS sequence"/>
</dbReference>
<dbReference type="PANTHER" id="PTHR31727">
    <property type="entry name" value="OLEOYL-ACYL CARRIER PROTEIN THIOESTERASE 1, CHLOROPLASTIC"/>
    <property type="match status" value="1"/>
</dbReference>
<evidence type="ECO:0000259" key="9">
    <source>
        <dbReference type="Pfam" id="PF20791"/>
    </source>
</evidence>
<dbReference type="CDD" id="cd00586">
    <property type="entry name" value="4HBT"/>
    <property type="match status" value="1"/>
</dbReference>
<dbReference type="InterPro" id="IPR002864">
    <property type="entry name" value="Acyl-ACP_thioesterase_NHD"/>
</dbReference>
<keyword evidence="11" id="KW-1185">Reference proteome</keyword>
<evidence type="ECO:0000256" key="4">
    <source>
        <dbReference type="ARBA" id="ARBA00022832"/>
    </source>
</evidence>
<evidence type="ECO:0000259" key="8">
    <source>
        <dbReference type="Pfam" id="PF01643"/>
    </source>
</evidence>
<dbReference type="EMBL" id="ADEG01000039">
    <property type="protein sequence ID" value="EFA92524.1"/>
    <property type="molecule type" value="Genomic_DNA"/>
</dbReference>
<organism evidence="10 11">
    <name type="scientific">Hoylesella buccalis ATCC 35310</name>
    <dbReference type="NCBI Taxonomy" id="679190"/>
    <lineage>
        <taxon>Bacteria</taxon>
        <taxon>Pseudomonadati</taxon>
        <taxon>Bacteroidota</taxon>
        <taxon>Bacteroidia</taxon>
        <taxon>Bacteroidales</taxon>
        <taxon>Prevotellaceae</taxon>
        <taxon>Hoylesella</taxon>
    </lineage>
</organism>
<feature type="domain" description="Acyl-ACP thioesterase N-terminal hotdog" evidence="8">
    <location>
        <begin position="18"/>
        <end position="127"/>
    </location>
</feature>
<comment type="similarity">
    <text evidence="1">Belongs to the acyl-ACP thioesterase family.</text>
</comment>
<keyword evidence="2" id="KW-0444">Lipid biosynthesis</keyword>
<sequence>MNLLNKVGRYSFLSEPFHCDFSQRLFIARLGNILLNAADFHSNERGYGMTILHPLHKTWVLSRLAIELEEMPTAYQKFYVETWVEGVMKYFTNRNFAVVDEGGQVFGYGRSVWAMIDTDTRQPIDIQAVNDGIVSQYVEVEKSCSIDKPSRVKMTDAAQRVRTISTCYSDVDMNGHINSVKYIEHVMNLWDMNFHRSHQLKRIDVAYVAEAYGGDELAFYVEQTGSEEYCVRITKYAKAAPQEVEVCRCKLLFVQARR</sequence>
<accession>D1W477</accession>
<dbReference type="Pfam" id="PF20791">
    <property type="entry name" value="Acyl-ACP_TE_C"/>
    <property type="match status" value="1"/>
</dbReference>
<dbReference type="RefSeq" id="WP_004348385.1">
    <property type="nucleotide sequence ID" value="NZ_ADEG01000039.1"/>
</dbReference>
<proteinExistence type="inferred from homology"/>
<dbReference type="SUPFAM" id="SSF54637">
    <property type="entry name" value="Thioesterase/thiol ester dehydrase-isomerase"/>
    <property type="match status" value="2"/>
</dbReference>
<name>D1W477_9BACT</name>
<dbReference type="GO" id="GO:0000036">
    <property type="term" value="F:acyl carrier activity"/>
    <property type="evidence" value="ECO:0007669"/>
    <property type="project" value="TreeGrafter"/>
</dbReference>
<keyword evidence="3" id="KW-0378">Hydrolase</keyword>
<dbReference type="Gene3D" id="3.10.129.10">
    <property type="entry name" value="Hotdog Thioesterase"/>
    <property type="match status" value="2"/>
</dbReference>
<dbReference type="Pfam" id="PF01643">
    <property type="entry name" value="Acyl-ACP_TE"/>
    <property type="match status" value="1"/>
</dbReference>
<dbReference type="AlphaFoldDB" id="D1W477"/>
<evidence type="ECO:0000256" key="7">
    <source>
        <dbReference type="ARBA" id="ARBA00023160"/>
    </source>
</evidence>
<keyword evidence="5" id="KW-0809">Transit peptide</keyword>
<dbReference type="PANTHER" id="PTHR31727:SF6">
    <property type="entry name" value="OLEOYL-ACYL CARRIER PROTEIN THIOESTERASE 1, CHLOROPLASTIC"/>
    <property type="match status" value="1"/>
</dbReference>
<dbReference type="eggNOG" id="COG3884">
    <property type="taxonomic scope" value="Bacteria"/>
</dbReference>